<dbReference type="RefSeq" id="WP_147139944.1">
    <property type="nucleotide sequence ID" value="NZ_BAABIJ010000002.1"/>
</dbReference>
<dbReference type="AlphaFoldDB" id="A0A562V4B6"/>
<name>A0A562V4B6_9ACTN</name>
<sequence length="105" mass="11769">MTARDAAPATDVVWGGLTVYGTFWVATAQQVLTVTSAPTAEDTLRVWGPWRGRRTLILTIACPDGYPEARWGAGWVENPEEWRREIESGALRVYDRWRSARSCDG</sequence>
<accession>A0A562V4B6</accession>
<evidence type="ECO:0000313" key="2">
    <source>
        <dbReference type="Proteomes" id="UP000321617"/>
    </source>
</evidence>
<dbReference type="OrthoDB" id="5222580at2"/>
<organism evidence="1 2">
    <name type="scientific">Stackebrandtia albiflava</name>
    <dbReference type="NCBI Taxonomy" id="406432"/>
    <lineage>
        <taxon>Bacteria</taxon>
        <taxon>Bacillati</taxon>
        <taxon>Actinomycetota</taxon>
        <taxon>Actinomycetes</taxon>
        <taxon>Glycomycetales</taxon>
        <taxon>Glycomycetaceae</taxon>
        <taxon>Stackebrandtia</taxon>
    </lineage>
</organism>
<evidence type="ECO:0000313" key="1">
    <source>
        <dbReference type="EMBL" id="TWJ12657.1"/>
    </source>
</evidence>
<reference evidence="1 2" key="1">
    <citation type="journal article" date="2013" name="Stand. Genomic Sci.">
        <title>Genomic Encyclopedia of Type Strains, Phase I: The one thousand microbial genomes (KMG-I) project.</title>
        <authorList>
            <person name="Kyrpides N.C."/>
            <person name="Woyke T."/>
            <person name="Eisen J.A."/>
            <person name="Garrity G."/>
            <person name="Lilburn T.G."/>
            <person name="Beck B.J."/>
            <person name="Whitman W.B."/>
            <person name="Hugenholtz P."/>
            <person name="Klenk H.P."/>
        </authorList>
    </citation>
    <scope>NUCLEOTIDE SEQUENCE [LARGE SCALE GENOMIC DNA]</scope>
    <source>
        <strain evidence="1 2">DSM 45044</strain>
    </source>
</reference>
<keyword evidence="2" id="KW-1185">Reference proteome</keyword>
<protein>
    <submittedName>
        <fullName evidence="1">Uncharacterized protein</fullName>
    </submittedName>
</protein>
<proteinExistence type="predicted"/>
<dbReference type="Proteomes" id="UP000321617">
    <property type="component" value="Unassembled WGS sequence"/>
</dbReference>
<dbReference type="EMBL" id="VLLL01000006">
    <property type="protein sequence ID" value="TWJ12657.1"/>
    <property type="molecule type" value="Genomic_DNA"/>
</dbReference>
<gene>
    <name evidence="1" type="ORF">LX16_3419</name>
</gene>
<comment type="caution">
    <text evidence="1">The sequence shown here is derived from an EMBL/GenBank/DDBJ whole genome shotgun (WGS) entry which is preliminary data.</text>
</comment>